<evidence type="ECO:0000256" key="8">
    <source>
        <dbReference type="PIRSR" id="PIRSR602481-1"/>
    </source>
</evidence>
<dbReference type="GO" id="GO:1900376">
    <property type="term" value="P:regulation of secondary metabolite biosynthetic process"/>
    <property type="evidence" value="ECO:0007669"/>
    <property type="project" value="TreeGrafter"/>
</dbReference>
<organism evidence="10 11">
    <name type="scientific">Proteiniclasticum sediminis</name>
    <dbReference type="NCBI Taxonomy" id="2804028"/>
    <lineage>
        <taxon>Bacteria</taxon>
        <taxon>Bacillati</taxon>
        <taxon>Bacillota</taxon>
        <taxon>Clostridia</taxon>
        <taxon>Eubacteriales</taxon>
        <taxon>Clostridiaceae</taxon>
        <taxon>Proteiniclasticum</taxon>
    </lineage>
</organism>
<feature type="binding site" evidence="9">
    <location>
        <position position="137"/>
    </location>
    <ligand>
        <name>Fe cation</name>
        <dbReference type="ChEBI" id="CHEBI:24875"/>
    </ligand>
</feature>
<proteinExistence type="inferred from homology"/>
<dbReference type="Gene3D" id="3.30.1490.190">
    <property type="match status" value="1"/>
</dbReference>
<dbReference type="Proteomes" id="UP000675379">
    <property type="component" value="Unassembled WGS sequence"/>
</dbReference>
<dbReference type="EMBL" id="JAGSCS010000003">
    <property type="protein sequence ID" value="MBR0575536.1"/>
    <property type="molecule type" value="Genomic_DNA"/>
</dbReference>
<keyword evidence="7" id="KW-0804">Transcription</keyword>
<dbReference type="InterPro" id="IPR036390">
    <property type="entry name" value="WH_DNA-bd_sf"/>
</dbReference>
<keyword evidence="5" id="KW-0805">Transcription regulation</keyword>
<evidence type="ECO:0000256" key="5">
    <source>
        <dbReference type="ARBA" id="ARBA00023015"/>
    </source>
</evidence>
<dbReference type="GO" id="GO:0000976">
    <property type="term" value="F:transcription cis-regulatory region binding"/>
    <property type="evidence" value="ECO:0007669"/>
    <property type="project" value="TreeGrafter"/>
</dbReference>
<evidence type="ECO:0000256" key="3">
    <source>
        <dbReference type="ARBA" id="ARBA00022723"/>
    </source>
</evidence>
<name>A0A941CMR8_9CLOT</name>
<dbReference type="GO" id="GO:0008270">
    <property type="term" value="F:zinc ion binding"/>
    <property type="evidence" value="ECO:0007669"/>
    <property type="project" value="TreeGrafter"/>
</dbReference>
<keyword evidence="11" id="KW-1185">Reference proteome</keyword>
<dbReference type="SUPFAM" id="SSF46785">
    <property type="entry name" value="Winged helix' DNA-binding domain"/>
    <property type="match status" value="1"/>
</dbReference>
<evidence type="ECO:0000256" key="2">
    <source>
        <dbReference type="ARBA" id="ARBA00022491"/>
    </source>
</evidence>
<comment type="cofactor">
    <cofactor evidence="8">
        <name>Zn(2+)</name>
        <dbReference type="ChEBI" id="CHEBI:29105"/>
    </cofactor>
    <text evidence="8">Binds 1 zinc ion per subunit.</text>
</comment>
<keyword evidence="3 8" id="KW-0479">Metal-binding</keyword>
<comment type="caution">
    <text evidence="10">The sequence shown here is derived from an EMBL/GenBank/DDBJ whole genome shotgun (WGS) entry which is preliminary data.</text>
</comment>
<comment type="similarity">
    <text evidence="1">Belongs to the Fur family.</text>
</comment>
<evidence type="ECO:0000256" key="9">
    <source>
        <dbReference type="PIRSR" id="PIRSR602481-2"/>
    </source>
</evidence>
<feature type="binding site" evidence="8">
    <location>
        <position position="145"/>
    </location>
    <ligand>
        <name>Zn(2+)</name>
        <dbReference type="ChEBI" id="CHEBI:29105"/>
    </ligand>
</feature>
<keyword evidence="6" id="KW-0238">DNA-binding</keyword>
<keyword evidence="9" id="KW-0408">Iron</keyword>
<evidence type="ECO:0000256" key="7">
    <source>
        <dbReference type="ARBA" id="ARBA00023163"/>
    </source>
</evidence>
<dbReference type="CDD" id="cd07153">
    <property type="entry name" value="Fur_like"/>
    <property type="match status" value="1"/>
</dbReference>
<dbReference type="Pfam" id="PF01475">
    <property type="entry name" value="FUR"/>
    <property type="match status" value="1"/>
</dbReference>
<evidence type="ECO:0000313" key="11">
    <source>
        <dbReference type="Proteomes" id="UP000675379"/>
    </source>
</evidence>
<dbReference type="InterPro" id="IPR036388">
    <property type="entry name" value="WH-like_DNA-bd_sf"/>
</dbReference>
<sequence length="168" mass="19614">MVHAYTSEDIKKITNKLKKSGYKLTPQRQCIVDTIMANVGKHLTVEEIFDIVKVKRPEIGLATVYRTVVLMHEQGLITRLDLVDGTARYELAREDEHHTHHHLVCLKCSRVIEFMDDLLDPLEEEIGRRYEFKVLDHSLKFYGICNECAKEENNKEDLFNGKSTKRKR</sequence>
<comment type="cofactor">
    <cofactor evidence="9">
        <name>Mn(2+)</name>
        <dbReference type="ChEBI" id="CHEBI:29035"/>
    </cofactor>
    <cofactor evidence="9">
        <name>Fe(2+)</name>
        <dbReference type="ChEBI" id="CHEBI:29033"/>
    </cofactor>
    <text evidence="9">Binds 1 Mn(2+) or Fe(2+) ion per subunit.</text>
</comment>
<dbReference type="GO" id="GO:0045892">
    <property type="term" value="P:negative regulation of DNA-templated transcription"/>
    <property type="evidence" value="ECO:0007669"/>
    <property type="project" value="TreeGrafter"/>
</dbReference>
<dbReference type="GO" id="GO:0003700">
    <property type="term" value="F:DNA-binding transcription factor activity"/>
    <property type="evidence" value="ECO:0007669"/>
    <property type="project" value="InterPro"/>
</dbReference>
<feature type="binding site" evidence="8">
    <location>
        <position position="148"/>
    </location>
    <ligand>
        <name>Zn(2+)</name>
        <dbReference type="ChEBI" id="CHEBI:29105"/>
    </ligand>
</feature>
<dbReference type="PANTHER" id="PTHR33202:SF7">
    <property type="entry name" value="FERRIC UPTAKE REGULATION PROTEIN"/>
    <property type="match status" value="1"/>
</dbReference>
<dbReference type="PANTHER" id="PTHR33202">
    <property type="entry name" value="ZINC UPTAKE REGULATION PROTEIN"/>
    <property type="match status" value="1"/>
</dbReference>
<dbReference type="Gene3D" id="1.10.10.10">
    <property type="entry name" value="Winged helix-like DNA-binding domain superfamily/Winged helix DNA-binding domain"/>
    <property type="match status" value="1"/>
</dbReference>
<dbReference type="FunFam" id="1.10.10.10:FF:000051">
    <property type="entry name" value="Fur family transcriptional regulator"/>
    <property type="match status" value="1"/>
</dbReference>
<dbReference type="RefSeq" id="WP_211800051.1">
    <property type="nucleotide sequence ID" value="NZ_JAGSCS010000003.1"/>
</dbReference>
<feature type="binding site" evidence="8">
    <location>
        <position position="108"/>
    </location>
    <ligand>
        <name>Zn(2+)</name>
        <dbReference type="ChEBI" id="CHEBI:29105"/>
    </ligand>
</feature>
<gene>
    <name evidence="10" type="ORF">KCG48_04185</name>
</gene>
<feature type="binding site" evidence="8">
    <location>
        <position position="105"/>
    </location>
    <ligand>
        <name>Zn(2+)</name>
        <dbReference type="ChEBI" id="CHEBI:29105"/>
    </ligand>
</feature>
<keyword evidence="2" id="KW-0678">Repressor</keyword>
<evidence type="ECO:0000313" key="10">
    <source>
        <dbReference type="EMBL" id="MBR0575536.1"/>
    </source>
</evidence>
<accession>A0A941CMR8</accession>
<evidence type="ECO:0000256" key="6">
    <source>
        <dbReference type="ARBA" id="ARBA00023125"/>
    </source>
</evidence>
<keyword evidence="4 8" id="KW-0862">Zinc</keyword>
<dbReference type="InterPro" id="IPR043135">
    <property type="entry name" value="Fur_C"/>
</dbReference>
<dbReference type="InterPro" id="IPR002481">
    <property type="entry name" value="FUR"/>
</dbReference>
<reference evidence="10" key="1">
    <citation type="submission" date="2021-04" db="EMBL/GenBank/DDBJ databases">
        <title>Proteiniclasticum sedimins sp. nov., an obligate anaerobic bacterium isolated from anaerobic sludge.</title>
        <authorList>
            <person name="Liu J."/>
        </authorList>
    </citation>
    <scope>NUCLEOTIDE SEQUENCE</scope>
    <source>
        <strain evidence="10">BAD-10</strain>
    </source>
</reference>
<dbReference type="AlphaFoldDB" id="A0A941CMR8"/>
<evidence type="ECO:0000256" key="1">
    <source>
        <dbReference type="ARBA" id="ARBA00007957"/>
    </source>
</evidence>
<evidence type="ECO:0000256" key="4">
    <source>
        <dbReference type="ARBA" id="ARBA00022833"/>
    </source>
</evidence>
<protein>
    <submittedName>
        <fullName evidence="10">Transcriptional repressor</fullName>
    </submittedName>
</protein>